<gene>
    <name evidence="8" type="ORF">D9619_013759</name>
</gene>
<dbReference type="Pfam" id="PF13450">
    <property type="entry name" value="NAD_binding_8"/>
    <property type="match status" value="1"/>
</dbReference>
<proteinExistence type="inferred from homology"/>
<dbReference type="PANTHER" id="PTHR13789:SF309">
    <property type="entry name" value="PUTATIVE (AFU_ORTHOLOGUE AFUA_6G14510)-RELATED"/>
    <property type="match status" value="1"/>
</dbReference>
<evidence type="ECO:0000256" key="3">
    <source>
        <dbReference type="ARBA" id="ARBA00022827"/>
    </source>
</evidence>
<keyword evidence="9" id="KW-1185">Reference proteome</keyword>
<dbReference type="PANTHER" id="PTHR13789">
    <property type="entry name" value="MONOOXYGENASE"/>
    <property type="match status" value="1"/>
</dbReference>
<evidence type="ECO:0000256" key="4">
    <source>
        <dbReference type="ARBA" id="ARBA00023002"/>
    </source>
</evidence>
<dbReference type="OrthoDB" id="1878542at2759"/>
<comment type="similarity">
    <text evidence="1">Belongs to the paxM FAD-dependent monooxygenase family.</text>
</comment>
<evidence type="ECO:0000256" key="1">
    <source>
        <dbReference type="ARBA" id="ARBA00007992"/>
    </source>
</evidence>
<evidence type="ECO:0000256" key="5">
    <source>
        <dbReference type="ARBA" id="ARBA00023033"/>
    </source>
</evidence>
<keyword evidence="3" id="KW-0274">FAD</keyword>
<evidence type="ECO:0000256" key="2">
    <source>
        <dbReference type="ARBA" id="ARBA00022630"/>
    </source>
</evidence>
<evidence type="ECO:0000259" key="7">
    <source>
        <dbReference type="Pfam" id="PF01494"/>
    </source>
</evidence>
<dbReference type="Proteomes" id="UP000567179">
    <property type="component" value="Unassembled WGS sequence"/>
</dbReference>
<dbReference type="SUPFAM" id="SSF51905">
    <property type="entry name" value="FAD/NAD(P)-binding domain"/>
    <property type="match status" value="1"/>
</dbReference>
<dbReference type="GO" id="GO:0004497">
    <property type="term" value="F:monooxygenase activity"/>
    <property type="evidence" value="ECO:0007669"/>
    <property type="project" value="UniProtKB-KW"/>
</dbReference>
<organism evidence="8 9">
    <name type="scientific">Psilocybe cf. subviscida</name>
    <dbReference type="NCBI Taxonomy" id="2480587"/>
    <lineage>
        <taxon>Eukaryota</taxon>
        <taxon>Fungi</taxon>
        <taxon>Dikarya</taxon>
        <taxon>Basidiomycota</taxon>
        <taxon>Agaricomycotina</taxon>
        <taxon>Agaricomycetes</taxon>
        <taxon>Agaricomycetidae</taxon>
        <taxon>Agaricales</taxon>
        <taxon>Agaricineae</taxon>
        <taxon>Strophariaceae</taxon>
        <taxon>Psilocybe</taxon>
    </lineage>
</organism>
<name>A0A8H5F4N5_9AGAR</name>
<keyword evidence="2" id="KW-0285">Flavoprotein</keyword>
<evidence type="ECO:0000256" key="6">
    <source>
        <dbReference type="SAM" id="MobiDB-lite"/>
    </source>
</evidence>
<dbReference type="PRINTS" id="PR00420">
    <property type="entry name" value="RNGMNOXGNASE"/>
</dbReference>
<dbReference type="EMBL" id="JAACJJ010000026">
    <property type="protein sequence ID" value="KAF5323143.1"/>
    <property type="molecule type" value="Genomic_DNA"/>
</dbReference>
<evidence type="ECO:0000313" key="8">
    <source>
        <dbReference type="EMBL" id="KAF5323143.1"/>
    </source>
</evidence>
<dbReference type="InterPro" id="IPR050493">
    <property type="entry name" value="FAD-dep_Monooxygenase_BioMet"/>
</dbReference>
<reference evidence="8 9" key="1">
    <citation type="journal article" date="2020" name="ISME J.">
        <title>Uncovering the hidden diversity of litter-decomposition mechanisms in mushroom-forming fungi.</title>
        <authorList>
            <person name="Floudas D."/>
            <person name="Bentzer J."/>
            <person name="Ahren D."/>
            <person name="Johansson T."/>
            <person name="Persson P."/>
            <person name="Tunlid A."/>
        </authorList>
    </citation>
    <scope>NUCLEOTIDE SEQUENCE [LARGE SCALE GENOMIC DNA]</scope>
    <source>
        <strain evidence="8 9">CBS 101986</strain>
    </source>
</reference>
<sequence>MPSATSTSSPFVSLRFIVVGGGISGLATATTLRKAGHEVLVLEKGGGKIKVGCTTPPSRAFSRPVRELTSDCCLLFTRDKSKGGIQSPPNMTKLLIKWGLGAHLKERAHKCDKFIFNNGNTGKQIGSMMMGEEFLRDLVADFMFLQHKDLYTMLYQLAVKEGAKIRFNTCVTEVDSSTAVLRQVVTDSEDEPPNAQDRHVIVTFTIPVHEMESDGDLRELLNLSEWNIWLGEGYIMNANLLVSDPHTRPLFSMSGEKISATIIHTYSGSLRPEQEDWSENRTLEQCGIYLSNFSPTLQKILKRATSVASRFYYVRQPPDDFVCANSRVVLAGESAHPMLPGSNHGVSLIMEDAQTLGSLFARIRSRDQISQLLTAYEEIRHPHCYETQTWDYHQRLQMKAPVGPQQDGRDELLRQTMAYGGWDHMDEASFRLVWAWSLRSSRTMRQRRSRTGGANTAPSSRADTTALRWR</sequence>
<dbReference type="AlphaFoldDB" id="A0A8H5F4N5"/>
<protein>
    <recommendedName>
        <fullName evidence="7">FAD-binding domain-containing protein</fullName>
    </recommendedName>
</protein>
<dbReference type="InterPro" id="IPR002938">
    <property type="entry name" value="FAD-bd"/>
</dbReference>
<comment type="caution">
    <text evidence="8">The sequence shown here is derived from an EMBL/GenBank/DDBJ whole genome shotgun (WGS) entry which is preliminary data.</text>
</comment>
<dbReference type="Gene3D" id="3.50.50.60">
    <property type="entry name" value="FAD/NAD(P)-binding domain"/>
    <property type="match status" value="2"/>
</dbReference>
<keyword evidence="5" id="KW-0503">Monooxygenase</keyword>
<feature type="region of interest" description="Disordered" evidence="6">
    <location>
        <begin position="445"/>
        <end position="470"/>
    </location>
</feature>
<dbReference type="GO" id="GO:0071949">
    <property type="term" value="F:FAD binding"/>
    <property type="evidence" value="ECO:0007669"/>
    <property type="project" value="InterPro"/>
</dbReference>
<feature type="compositionally biased region" description="Polar residues" evidence="6">
    <location>
        <begin position="452"/>
        <end position="463"/>
    </location>
</feature>
<feature type="domain" description="FAD-binding" evidence="7">
    <location>
        <begin position="325"/>
        <end position="384"/>
    </location>
</feature>
<accession>A0A8H5F4N5</accession>
<dbReference type="InterPro" id="IPR036188">
    <property type="entry name" value="FAD/NAD-bd_sf"/>
</dbReference>
<dbReference type="Pfam" id="PF01494">
    <property type="entry name" value="FAD_binding_3"/>
    <property type="match status" value="1"/>
</dbReference>
<evidence type="ECO:0000313" key="9">
    <source>
        <dbReference type="Proteomes" id="UP000567179"/>
    </source>
</evidence>
<keyword evidence="4" id="KW-0560">Oxidoreductase</keyword>